<dbReference type="InterPro" id="IPR041492">
    <property type="entry name" value="HAD_2"/>
</dbReference>
<organism evidence="5 6">
    <name type="scientific">Bdellovibrio svalbardensis</name>
    <dbReference type="NCBI Taxonomy" id="2972972"/>
    <lineage>
        <taxon>Bacteria</taxon>
        <taxon>Pseudomonadati</taxon>
        <taxon>Bdellovibrionota</taxon>
        <taxon>Bdellovibrionia</taxon>
        <taxon>Bdellovibrionales</taxon>
        <taxon>Pseudobdellovibrionaceae</taxon>
        <taxon>Bdellovibrio</taxon>
    </lineage>
</organism>
<dbReference type="Pfam" id="PF13419">
    <property type="entry name" value="HAD_2"/>
    <property type="match status" value="1"/>
</dbReference>
<dbReference type="RefSeq" id="WP_277578620.1">
    <property type="nucleotide sequence ID" value="NZ_JANRMI010000003.1"/>
</dbReference>
<proteinExistence type="inferred from homology"/>
<comment type="catalytic activity">
    <reaction evidence="1">
        <text>2-phosphoglycolate + H2O = glycolate + phosphate</text>
        <dbReference type="Rhea" id="RHEA:14369"/>
        <dbReference type="ChEBI" id="CHEBI:15377"/>
        <dbReference type="ChEBI" id="CHEBI:29805"/>
        <dbReference type="ChEBI" id="CHEBI:43474"/>
        <dbReference type="ChEBI" id="CHEBI:58033"/>
        <dbReference type="EC" id="3.1.3.18"/>
    </reaction>
</comment>
<evidence type="ECO:0000256" key="4">
    <source>
        <dbReference type="ARBA" id="ARBA00013078"/>
    </source>
</evidence>
<name>A0ABT6DM45_9BACT</name>
<dbReference type="InterPro" id="IPR036412">
    <property type="entry name" value="HAD-like_sf"/>
</dbReference>
<keyword evidence="6" id="KW-1185">Reference proteome</keyword>
<sequence>MNQHPLLVFDLDGTLIDSAPDIITAVNRTLTDNGKPAQSDAEIIAHIGEGLKKLIADLFKADNLEAQRINELELEFLHNYHAEMLNKTRIFPGVEEFLGSYPGPIAIITNKNEAPAKKIVEHLKLHRFPWVNIFGADTLEERKPSPLPLRTMMKLAGHGTHNTIMIGDGIPDMVSAQNAGVPSIAIDFGYTAPAILKKYEPRGILKHYNELHKMVNELFPAELVEPE</sequence>
<evidence type="ECO:0000256" key="1">
    <source>
        <dbReference type="ARBA" id="ARBA00000830"/>
    </source>
</evidence>
<dbReference type="InterPro" id="IPR023214">
    <property type="entry name" value="HAD_sf"/>
</dbReference>
<dbReference type="SFLD" id="SFLDG01129">
    <property type="entry name" value="C1.5:_HAD__Beta-PGM__Phosphata"/>
    <property type="match status" value="1"/>
</dbReference>
<protein>
    <recommendedName>
        <fullName evidence="4">phosphoglycolate phosphatase</fullName>
        <ecNumber evidence="4">3.1.3.18</ecNumber>
    </recommendedName>
</protein>
<dbReference type="PANTHER" id="PTHR43434:SF1">
    <property type="entry name" value="PHOSPHOGLYCOLATE PHOSPHATASE"/>
    <property type="match status" value="1"/>
</dbReference>
<evidence type="ECO:0000256" key="3">
    <source>
        <dbReference type="ARBA" id="ARBA00006171"/>
    </source>
</evidence>
<dbReference type="Gene3D" id="3.40.50.1000">
    <property type="entry name" value="HAD superfamily/HAD-like"/>
    <property type="match status" value="1"/>
</dbReference>
<dbReference type="EC" id="3.1.3.18" evidence="4"/>
<evidence type="ECO:0000313" key="6">
    <source>
        <dbReference type="Proteomes" id="UP001152321"/>
    </source>
</evidence>
<comment type="pathway">
    <text evidence="2">Organic acid metabolism; glycolate biosynthesis; glycolate from 2-phosphoglycolate: step 1/1.</text>
</comment>
<accession>A0ABT6DM45</accession>
<dbReference type="InterPro" id="IPR050155">
    <property type="entry name" value="HAD-like_hydrolase_sf"/>
</dbReference>
<evidence type="ECO:0000256" key="2">
    <source>
        <dbReference type="ARBA" id="ARBA00004818"/>
    </source>
</evidence>
<comment type="similarity">
    <text evidence="3">Belongs to the HAD-like hydrolase superfamily. CbbY/CbbZ/Gph/YieH family.</text>
</comment>
<dbReference type="Proteomes" id="UP001152321">
    <property type="component" value="Unassembled WGS sequence"/>
</dbReference>
<dbReference type="PANTHER" id="PTHR43434">
    <property type="entry name" value="PHOSPHOGLYCOLATE PHOSPHATASE"/>
    <property type="match status" value="1"/>
</dbReference>
<gene>
    <name evidence="5" type="ORF">NWE73_12260</name>
</gene>
<dbReference type="InterPro" id="IPR023198">
    <property type="entry name" value="PGP-like_dom2"/>
</dbReference>
<reference evidence="5" key="1">
    <citation type="submission" date="2022-08" db="EMBL/GenBank/DDBJ databases">
        <title>Novel Bdellovibrio Species Isolated from Svalbard: Designation Bdellovibrio svalbardensis.</title>
        <authorList>
            <person name="Mitchell R.J."/>
            <person name="Choi S.Y."/>
        </authorList>
    </citation>
    <scope>NUCLEOTIDE SEQUENCE</scope>
    <source>
        <strain evidence="5">PAP01</strain>
    </source>
</reference>
<evidence type="ECO:0000313" key="5">
    <source>
        <dbReference type="EMBL" id="MDG0817145.1"/>
    </source>
</evidence>
<dbReference type="SUPFAM" id="SSF56784">
    <property type="entry name" value="HAD-like"/>
    <property type="match status" value="1"/>
</dbReference>
<comment type="caution">
    <text evidence="5">The sequence shown here is derived from an EMBL/GenBank/DDBJ whole genome shotgun (WGS) entry which is preliminary data.</text>
</comment>
<dbReference type="SFLD" id="SFLDS00003">
    <property type="entry name" value="Haloacid_Dehalogenase"/>
    <property type="match status" value="1"/>
</dbReference>
<dbReference type="EMBL" id="JANRMI010000003">
    <property type="protein sequence ID" value="MDG0817145.1"/>
    <property type="molecule type" value="Genomic_DNA"/>
</dbReference>
<dbReference type="Gene3D" id="1.10.150.240">
    <property type="entry name" value="Putative phosphatase, domain 2"/>
    <property type="match status" value="1"/>
</dbReference>